<proteinExistence type="inferred from homology"/>
<keyword evidence="7" id="KW-0067">ATP-binding</keyword>
<dbReference type="SUPFAM" id="SSF52540">
    <property type="entry name" value="P-loop containing nucleoside triphosphate hydrolases"/>
    <property type="match status" value="1"/>
</dbReference>
<evidence type="ECO:0000256" key="8">
    <source>
        <dbReference type="RuleBase" id="RU003330"/>
    </source>
</evidence>
<dbReference type="CDD" id="cd01428">
    <property type="entry name" value="ADK"/>
    <property type="match status" value="1"/>
</dbReference>
<sequence>MADLGGPLDIKAPVIWVLGGPGSGKGTQCAKIVEKYGYVHISSGDLLRDEVAKASVLGQQLSEIMRKGELVPLETVLQLLKNTIKNKSTSAKGFLIDGYPRTVDQGEKFTSLVCPVKAILFFDLSDDLMAARLLERGKSSGRADDNEETIRKRLKTFRNESMPVVDKYRDMVHTISSTDPVDVVFEKVAAFMDKLQ</sequence>
<keyword evidence="4 8" id="KW-0808">Transferase</keyword>
<dbReference type="OrthoDB" id="442176at2759"/>
<organism evidence="9 10">
    <name type="scientific">Varroa destructor</name>
    <name type="common">Honeybee mite</name>
    <dbReference type="NCBI Taxonomy" id="109461"/>
    <lineage>
        <taxon>Eukaryota</taxon>
        <taxon>Metazoa</taxon>
        <taxon>Ecdysozoa</taxon>
        <taxon>Arthropoda</taxon>
        <taxon>Chelicerata</taxon>
        <taxon>Arachnida</taxon>
        <taxon>Acari</taxon>
        <taxon>Parasitiformes</taxon>
        <taxon>Mesostigmata</taxon>
        <taxon>Gamasina</taxon>
        <taxon>Dermanyssoidea</taxon>
        <taxon>Varroidae</taxon>
        <taxon>Varroa</taxon>
    </lineage>
</organism>
<dbReference type="AlphaFoldDB" id="A0A7M7JIN0"/>
<dbReference type="PANTHER" id="PTHR23359">
    <property type="entry name" value="NUCLEOTIDE KINASE"/>
    <property type="match status" value="1"/>
</dbReference>
<keyword evidence="6 8" id="KW-0418">Kinase</keyword>
<dbReference type="EnsemblMetazoa" id="XM_022795218">
    <property type="protein sequence ID" value="XP_022650953"/>
    <property type="gene ID" value="LOC111246031"/>
</dbReference>
<comment type="subcellular location">
    <subcellularLocation>
        <location evidence="1">Cytoplasm</location>
    </subcellularLocation>
</comment>
<dbReference type="KEGG" id="vde:111246031"/>
<dbReference type="InterPro" id="IPR000850">
    <property type="entry name" value="Adenylat/UMP-CMP_kin"/>
</dbReference>
<dbReference type="InterPro" id="IPR033690">
    <property type="entry name" value="Adenylat_kinase_CS"/>
</dbReference>
<dbReference type="GO" id="GO:0005524">
    <property type="term" value="F:ATP binding"/>
    <property type="evidence" value="ECO:0007669"/>
    <property type="project" value="UniProtKB-KW"/>
</dbReference>
<name>A0A7M7JIN0_VARDE</name>
<evidence type="ECO:0000256" key="7">
    <source>
        <dbReference type="ARBA" id="ARBA00022840"/>
    </source>
</evidence>
<dbReference type="HAMAP" id="MF_00235">
    <property type="entry name" value="Adenylate_kinase_Adk"/>
    <property type="match status" value="1"/>
</dbReference>
<dbReference type="RefSeq" id="XP_022650953.1">
    <property type="nucleotide sequence ID" value="XM_022795218.1"/>
</dbReference>
<dbReference type="FunCoup" id="A0A7M7JIN0">
    <property type="interactions" value="228"/>
</dbReference>
<dbReference type="GO" id="GO:0005737">
    <property type="term" value="C:cytoplasm"/>
    <property type="evidence" value="ECO:0007669"/>
    <property type="project" value="UniProtKB-SubCell"/>
</dbReference>
<evidence type="ECO:0000256" key="3">
    <source>
        <dbReference type="ARBA" id="ARBA00022490"/>
    </source>
</evidence>
<accession>A0A7M7JIN0</accession>
<evidence type="ECO:0000256" key="4">
    <source>
        <dbReference type="ARBA" id="ARBA00022679"/>
    </source>
</evidence>
<dbReference type="OMA" id="GTQCDRM"/>
<keyword evidence="5" id="KW-0547">Nucleotide-binding</keyword>
<evidence type="ECO:0000313" key="9">
    <source>
        <dbReference type="EnsemblMetazoa" id="XP_022650953"/>
    </source>
</evidence>
<evidence type="ECO:0000256" key="2">
    <source>
        <dbReference type="ARBA" id="ARBA00012955"/>
    </source>
</evidence>
<dbReference type="GeneID" id="111246031"/>
<evidence type="ECO:0000256" key="6">
    <source>
        <dbReference type="ARBA" id="ARBA00022777"/>
    </source>
</evidence>
<dbReference type="EC" id="2.7.4.3" evidence="2"/>
<dbReference type="CTD" id="203"/>
<reference evidence="9" key="1">
    <citation type="submission" date="2021-01" db="UniProtKB">
        <authorList>
            <consortium name="EnsemblMetazoa"/>
        </authorList>
    </citation>
    <scope>IDENTIFICATION</scope>
</reference>
<dbReference type="InterPro" id="IPR027417">
    <property type="entry name" value="P-loop_NTPase"/>
</dbReference>
<comment type="similarity">
    <text evidence="8">Belongs to the adenylate kinase family.</text>
</comment>
<dbReference type="InParanoid" id="A0A7M7JIN0"/>
<evidence type="ECO:0000256" key="5">
    <source>
        <dbReference type="ARBA" id="ARBA00022741"/>
    </source>
</evidence>
<dbReference type="PRINTS" id="PR00094">
    <property type="entry name" value="ADENYLTKNASE"/>
</dbReference>
<keyword evidence="3" id="KW-0963">Cytoplasm</keyword>
<evidence type="ECO:0000313" key="10">
    <source>
        <dbReference type="Proteomes" id="UP000594260"/>
    </source>
</evidence>
<protein>
    <recommendedName>
        <fullName evidence="2">adenylate kinase</fullName>
        <ecNumber evidence="2">2.7.4.3</ecNumber>
    </recommendedName>
</protein>
<dbReference type="Gene3D" id="3.40.50.300">
    <property type="entry name" value="P-loop containing nucleotide triphosphate hydrolases"/>
    <property type="match status" value="1"/>
</dbReference>
<dbReference type="Pfam" id="PF00406">
    <property type="entry name" value="ADK"/>
    <property type="match status" value="1"/>
</dbReference>
<dbReference type="Proteomes" id="UP000594260">
    <property type="component" value="Unplaced"/>
</dbReference>
<dbReference type="FunFam" id="3.40.50.300:FF:000315">
    <property type="entry name" value="Adenylate kinase 1"/>
    <property type="match status" value="1"/>
</dbReference>
<dbReference type="GO" id="GO:0004017">
    <property type="term" value="F:AMP kinase activity"/>
    <property type="evidence" value="ECO:0007669"/>
    <property type="project" value="UniProtKB-EC"/>
</dbReference>
<dbReference type="PROSITE" id="PS00113">
    <property type="entry name" value="ADENYLATE_KINASE"/>
    <property type="match status" value="1"/>
</dbReference>
<evidence type="ECO:0000256" key="1">
    <source>
        <dbReference type="ARBA" id="ARBA00004496"/>
    </source>
</evidence>
<keyword evidence="10" id="KW-1185">Reference proteome</keyword>